<feature type="compositionally biased region" description="Low complexity" evidence="1">
    <location>
        <begin position="51"/>
        <end position="63"/>
    </location>
</feature>
<dbReference type="Proteomes" id="UP001634394">
    <property type="component" value="Unassembled WGS sequence"/>
</dbReference>
<gene>
    <name evidence="2" type="ORF">ACJMK2_016651</name>
</gene>
<protein>
    <recommendedName>
        <fullName evidence="4">Protein SSUH2 homolog</fullName>
    </recommendedName>
</protein>
<reference evidence="2 3" key="1">
    <citation type="submission" date="2024-11" db="EMBL/GenBank/DDBJ databases">
        <title>Chromosome-level genome assembly of the freshwater bivalve Anodonta woodiana.</title>
        <authorList>
            <person name="Chen X."/>
        </authorList>
    </citation>
    <scope>NUCLEOTIDE SEQUENCE [LARGE SCALE GENOMIC DNA]</scope>
    <source>
        <strain evidence="2">MN2024</strain>
        <tissue evidence="2">Gills</tissue>
    </source>
</reference>
<accession>A0ABD3UUC8</accession>
<feature type="compositionally biased region" description="Low complexity" evidence="1">
    <location>
        <begin position="32"/>
        <end position="44"/>
    </location>
</feature>
<keyword evidence="3" id="KW-1185">Reference proteome</keyword>
<name>A0ABD3UUC8_SINWO</name>
<organism evidence="2 3">
    <name type="scientific">Sinanodonta woodiana</name>
    <name type="common">Chinese pond mussel</name>
    <name type="synonym">Anodonta woodiana</name>
    <dbReference type="NCBI Taxonomy" id="1069815"/>
    <lineage>
        <taxon>Eukaryota</taxon>
        <taxon>Metazoa</taxon>
        <taxon>Spiralia</taxon>
        <taxon>Lophotrochozoa</taxon>
        <taxon>Mollusca</taxon>
        <taxon>Bivalvia</taxon>
        <taxon>Autobranchia</taxon>
        <taxon>Heteroconchia</taxon>
        <taxon>Palaeoheterodonta</taxon>
        <taxon>Unionida</taxon>
        <taxon>Unionoidea</taxon>
        <taxon>Unionidae</taxon>
        <taxon>Unioninae</taxon>
        <taxon>Sinanodonta</taxon>
    </lineage>
</organism>
<evidence type="ECO:0000313" key="3">
    <source>
        <dbReference type="Proteomes" id="UP001634394"/>
    </source>
</evidence>
<evidence type="ECO:0000256" key="1">
    <source>
        <dbReference type="SAM" id="MobiDB-lite"/>
    </source>
</evidence>
<dbReference type="InterPro" id="IPR052789">
    <property type="entry name" value="SSUH2_homolog"/>
</dbReference>
<dbReference type="PANTHER" id="PTHR48465">
    <property type="entry name" value="PROTEIN SSUH2 HOMOLOG"/>
    <property type="match status" value="1"/>
</dbReference>
<evidence type="ECO:0008006" key="4">
    <source>
        <dbReference type="Google" id="ProtNLM"/>
    </source>
</evidence>
<feature type="region of interest" description="Disordered" evidence="1">
    <location>
        <begin position="1"/>
        <end position="108"/>
    </location>
</feature>
<sequence length="493" mass="53809">MDEKKPLNRSPGEGYPGGTTTYTGYPQGGQPAGTYPGAQPPAGAYPGGQPAGTYPGAQPPAGAYPGGQPGYQGGYQGGQPAGGYPQGGQPAGSYPGVPSPAGQGYPHGEVAAGDVQVKWMGEVPTEDVIDNPNVPMQVPTAPPLEKMDQVTGYTNVGFSDQMLQPPSYEDAMRGEQPVRSSVASLPTMSEEDCRAALLQHVAEHCCYGKGAAQEMKIADIQHSSAFHYTLETFGEGRASSWAYEPYHGQTIDGPMNGPAPGPWDIQINPPAMFSNTKQSLEVPHTASLKPCHACLAMGKIRCHRCFGRGRVRCDFCHGRGYREVFRHGEHEHERCTWCHGDGRKRCMTCSGWGMITCVTCQGHCNLKCFIKLTVTWTNHLVDHIVERTSMPDHLIRNVSGQLAFEEQNLRVWPVNHFPDSEINSASQRLVSQQAIAYPNEKILLQRHKVRIVPVAQVLYKWKDHNSSFFVYGFEHKVHAPDYPQQCCCGCSIV</sequence>
<evidence type="ECO:0000313" key="2">
    <source>
        <dbReference type="EMBL" id="KAL3853071.1"/>
    </source>
</evidence>
<dbReference type="PANTHER" id="PTHR48465:SF1">
    <property type="entry name" value="PROTEIN SSUH2 HOMOLOG"/>
    <property type="match status" value="1"/>
</dbReference>
<proteinExistence type="predicted"/>
<comment type="caution">
    <text evidence="2">The sequence shown here is derived from an EMBL/GenBank/DDBJ whole genome shotgun (WGS) entry which is preliminary data.</text>
</comment>
<dbReference type="AlphaFoldDB" id="A0ABD3UUC8"/>
<feature type="compositionally biased region" description="Gly residues" evidence="1">
    <location>
        <begin position="64"/>
        <end position="90"/>
    </location>
</feature>
<dbReference type="EMBL" id="JBJQND010000015">
    <property type="protein sequence ID" value="KAL3853071.1"/>
    <property type="molecule type" value="Genomic_DNA"/>
</dbReference>